<dbReference type="Pfam" id="PF02911">
    <property type="entry name" value="Formyl_trans_C"/>
    <property type="match status" value="1"/>
</dbReference>
<sequence>MKIILAGTPNFAVSIFEEVIKNFNVVAIISQPDRPANRGYKLEPTPTKLLAQKYNIPLFQPNKIGDIAEEIKKLDCDLLLTCAFGQFIPQRVLDLPKKAALNIHGSLLPKYRGAAPIQYSLLNGDQETGISLMYMELKMDAGDVIKVAKLPIEKNDTSDTLFTKLSQLATENITNWLHEFNDGDFQRIKQDESLVILSPKLNKEDALLDSSLTKRQAFNKIRAFSSNPGAYVYLNGKRVKIYYATLELEKPNSLVLEFSDGKLYAIDYQFESKKRVKL</sequence>
<keyword evidence="4 5" id="KW-0648">Protein biosynthesis</keyword>
<dbReference type="Gene3D" id="3.40.50.12230">
    <property type="match status" value="1"/>
</dbReference>
<dbReference type="GO" id="GO:0005829">
    <property type="term" value="C:cytosol"/>
    <property type="evidence" value="ECO:0007669"/>
    <property type="project" value="TreeGrafter"/>
</dbReference>
<dbReference type="PANTHER" id="PTHR11138">
    <property type="entry name" value="METHIONYL-TRNA FORMYLTRANSFERASE"/>
    <property type="match status" value="1"/>
</dbReference>
<evidence type="ECO:0000256" key="2">
    <source>
        <dbReference type="ARBA" id="ARBA00012261"/>
    </source>
</evidence>
<evidence type="ECO:0000313" key="8">
    <source>
        <dbReference type="EMBL" id="VEU70922.1"/>
    </source>
</evidence>
<dbReference type="CDD" id="cd08704">
    <property type="entry name" value="Met_tRNA_FMT_C"/>
    <property type="match status" value="1"/>
</dbReference>
<dbReference type="Pfam" id="PF00551">
    <property type="entry name" value="Formyl_trans_N"/>
    <property type="match status" value="1"/>
</dbReference>
<dbReference type="HAMAP" id="MF_00182">
    <property type="entry name" value="Formyl_trans"/>
    <property type="match status" value="1"/>
</dbReference>
<feature type="domain" description="Formyl transferase C-terminal" evidence="7">
    <location>
        <begin position="200"/>
        <end position="252"/>
    </location>
</feature>
<evidence type="ECO:0000256" key="4">
    <source>
        <dbReference type="ARBA" id="ARBA00022917"/>
    </source>
</evidence>
<dbReference type="InterPro" id="IPR041711">
    <property type="entry name" value="Met-tRNA-FMT_N"/>
</dbReference>
<feature type="binding site" evidence="5">
    <location>
        <begin position="106"/>
        <end position="109"/>
    </location>
    <ligand>
        <name>(6S)-5,6,7,8-tetrahydrofolate</name>
        <dbReference type="ChEBI" id="CHEBI:57453"/>
    </ligand>
</feature>
<proteinExistence type="inferred from homology"/>
<evidence type="ECO:0000256" key="1">
    <source>
        <dbReference type="ARBA" id="ARBA00010699"/>
    </source>
</evidence>
<accession>A0A449AW44</accession>
<feature type="domain" description="Formyl transferase N-terminal" evidence="6">
    <location>
        <begin position="2"/>
        <end position="171"/>
    </location>
</feature>
<dbReference type="SUPFAM" id="SSF53328">
    <property type="entry name" value="Formyltransferase"/>
    <property type="match status" value="1"/>
</dbReference>
<dbReference type="InterPro" id="IPR036477">
    <property type="entry name" value="Formyl_transf_N_sf"/>
</dbReference>
<comment type="catalytic activity">
    <reaction evidence="5">
        <text>L-methionyl-tRNA(fMet) + (6R)-10-formyltetrahydrofolate = N-formyl-L-methionyl-tRNA(fMet) + (6S)-5,6,7,8-tetrahydrofolate + H(+)</text>
        <dbReference type="Rhea" id="RHEA:24380"/>
        <dbReference type="Rhea" id="RHEA-COMP:9952"/>
        <dbReference type="Rhea" id="RHEA-COMP:9953"/>
        <dbReference type="ChEBI" id="CHEBI:15378"/>
        <dbReference type="ChEBI" id="CHEBI:57453"/>
        <dbReference type="ChEBI" id="CHEBI:78530"/>
        <dbReference type="ChEBI" id="CHEBI:78844"/>
        <dbReference type="ChEBI" id="CHEBI:195366"/>
        <dbReference type="EC" id="2.1.2.9"/>
    </reaction>
</comment>
<dbReference type="InterPro" id="IPR044135">
    <property type="entry name" value="Met-tRNA-FMT_C"/>
</dbReference>
<dbReference type="InterPro" id="IPR011034">
    <property type="entry name" value="Formyl_transferase-like_C_sf"/>
</dbReference>
<dbReference type="InterPro" id="IPR002376">
    <property type="entry name" value="Formyl_transf_N"/>
</dbReference>
<evidence type="ECO:0000259" key="6">
    <source>
        <dbReference type="Pfam" id="PF00551"/>
    </source>
</evidence>
<organism evidence="8 9">
    <name type="scientific">Mycoplasmopsis glycophila</name>
    <dbReference type="NCBI Taxonomy" id="171285"/>
    <lineage>
        <taxon>Bacteria</taxon>
        <taxon>Bacillati</taxon>
        <taxon>Mycoplasmatota</taxon>
        <taxon>Mycoplasmoidales</taxon>
        <taxon>Metamycoplasmataceae</taxon>
        <taxon>Mycoplasmopsis</taxon>
    </lineage>
</organism>
<dbReference type="Proteomes" id="UP000290815">
    <property type="component" value="Chromosome"/>
</dbReference>
<name>A0A449AW44_9BACT</name>
<evidence type="ECO:0000313" key="9">
    <source>
        <dbReference type="Proteomes" id="UP000290815"/>
    </source>
</evidence>
<dbReference type="InterPro" id="IPR005794">
    <property type="entry name" value="Fmt"/>
</dbReference>
<dbReference type="EMBL" id="LR215024">
    <property type="protein sequence ID" value="VEU70922.1"/>
    <property type="molecule type" value="Genomic_DNA"/>
</dbReference>
<evidence type="ECO:0000256" key="5">
    <source>
        <dbReference type="HAMAP-Rule" id="MF_00182"/>
    </source>
</evidence>
<dbReference type="SUPFAM" id="SSF50486">
    <property type="entry name" value="FMT C-terminal domain-like"/>
    <property type="match status" value="1"/>
</dbReference>
<evidence type="ECO:0000259" key="7">
    <source>
        <dbReference type="Pfam" id="PF02911"/>
    </source>
</evidence>
<reference evidence="8 9" key="1">
    <citation type="submission" date="2019-01" db="EMBL/GenBank/DDBJ databases">
        <authorList>
            <consortium name="Pathogen Informatics"/>
        </authorList>
    </citation>
    <scope>NUCLEOTIDE SEQUENCE [LARGE SCALE GENOMIC DNA]</scope>
    <source>
        <strain evidence="8 9">NCTC10194</strain>
    </source>
</reference>
<evidence type="ECO:0000256" key="3">
    <source>
        <dbReference type="ARBA" id="ARBA00022679"/>
    </source>
</evidence>
<dbReference type="PANTHER" id="PTHR11138:SF5">
    <property type="entry name" value="METHIONYL-TRNA FORMYLTRANSFERASE, MITOCHONDRIAL"/>
    <property type="match status" value="1"/>
</dbReference>
<dbReference type="InterPro" id="IPR005793">
    <property type="entry name" value="Formyl_trans_C"/>
</dbReference>
<gene>
    <name evidence="8" type="primary">MCYN0480</name>
    <name evidence="5" type="synonym">fmt</name>
    <name evidence="8" type="ORF">NCTC10194_00618</name>
</gene>
<dbReference type="NCBIfam" id="TIGR00460">
    <property type="entry name" value="fmt"/>
    <property type="match status" value="1"/>
</dbReference>
<dbReference type="EC" id="2.1.2.9" evidence="2 5"/>
<dbReference type="CDD" id="cd08646">
    <property type="entry name" value="FMT_core_Met-tRNA-FMT_N"/>
    <property type="match status" value="1"/>
</dbReference>
<dbReference type="AlphaFoldDB" id="A0A449AW44"/>
<comment type="function">
    <text evidence="5">Attaches a formyl group to the free amino group of methionyl-tRNA(fMet). The formyl group appears to play a dual role in the initiator identity of N-formylmethionyl-tRNA by promoting its recognition by IF2 and preventing the misappropriation of this tRNA by the elongation apparatus.</text>
</comment>
<keyword evidence="3 5" id="KW-0808">Transferase</keyword>
<dbReference type="RefSeq" id="WP_027333487.1">
    <property type="nucleotide sequence ID" value="NZ_LR215024.1"/>
</dbReference>
<comment type="similarity">
    <text evidence="1 5">Belongs to the Fmt family.</text>
</comment>
<dbReference type="KEGG" id="mgly:NCTC10194_00618"/>
<protein>
    <recommendedName>
        <fullName evidence="2 5">Methionyl-tRNA formyltransferase</fullName>
        <ecNumber evidence="2 5">2.1.2.9</ecNumber>
    </recommendedName>
</protein>
<keyword evidence="9" id="KW-1185">Reference proteome</keyword>
<dbReference type="GO" id="GO:0004479">
    <property type="term" value="F:methionyl-tRNA formyltransferase activity"/>
    <property type="evidence" value="ECO:0007669"/>
    <property type="project" value="UniProtKB-UniRule"/>
</dbReference>